<proteinExistence type="predicted"/>
<dbReference type="Gene3D" id="3.30.70.2450">
    <property type="match status" value="1"/>
</dbReference>
<evidence type="ECO:0000256" key="2">
    <source>
        <dbReference type="ARBA" id="ARBA00022630"/>
    </source>
</evidence>
<dbReference type="EMBL" id="LR134521">
    <property type="protein sequence ID" value="VEJ30642.1"/>
    <property type="molecule type" value="Genomic_DNA"/>
</dbReference>
<keyword evidence="5" id="KW-0503">Monooxygenase</keyword>
<evidence type="ECO:0000259" key="4">
    <source>
        <dbReference type="Pfam" id="PF01494"/>
    </source>
</evidence>
<dbReference type="RefSeq" id="WP_141121376.1">
    <property type="nucleotide sequence ID" value="NZ_LR134521.1"/>
</dbReference>
<feature type="domain" description="FAD-binding" evidence="4">
    <location>
        <begin position="4"/>
        <end position="336"/>
    </location>
</feature>
<dbReference type="SUPFAM" id="SSF51905">
    <property type="entry name" value="FAD/NAD(P)-binding domain"/>
    <property type="match status" value="1"/>
</dbReference>
<keyword evidence="3" id="KW-0274">FAD</keyword>
<sequence length="469" mass="52054">MNNFEVLIVGAGPSGLTLAVDLVKQGIKCIILEKRTSIVSNLTRAFSVHARTLELLHTRGFASQIRCKGRAVHSIPLLWGMHARFDHVPSLFPEMLVVPQFEVEKVLLDKYKALGGEIMYDAEFIGLNQFADGVSVQIRHAGLEQRLSAKYVVGADGHHSSVREAINVDFIGECILPSVIISDAKIARPSADPLTLVANKKGFVFIAPFGDDYHRVLSWDPELDPAQDRTHDFERLQLMVTNILGHDAGIYDPRWLSRFSSYECVAAKYKMGRVFLVGDAAHVHSPAGGLGMNLGIQDAINLGWKLGSVIQDKAPETLLNSYEREMRPLGLQAVKESGKLIREATSRRGPVAAIKDGLLTSVAKIRPMKDLIERTLGASISGTDLTMRSSKTQRFRPPVGTFAHELMQNEEVLDGLRSHKHVLVIPKGASTRDEPILKKEHIRVELRHEFRGNQPRLLRPDGYIDVLEP</sequence>
<dbReference type="Proteomes" id="UP000270988">
    <property type="component" value="Chromosome"/>
</dbReference>
<dbReference type="PRINTS" id="PR00420">
    <property type="entry name" value="RNGMNOXGNASE"/>
</dbReference>
<protein>
    <submittedName>
        <fullName evidence="5">Pentachlorophenol 4-monooxygenase</fullName>
        <ecNumber evidence="5">1.14.13.50</ecNumber>
    </submittedName>
</protein>
<evidence type="ECO:0000313" key="6">
    <source>
        <dbReference type="Proteomes" id="UP000270988"/>
    </source>
</evidence>
<dbReference type="GO" id="GO:0018677">
    <property type="term" value="F:pentachlorophenol monooxygenase activity"/>
    <property type="evidence" value="ECO:0007669"/>
    <property type="project" value="UniProtKB-EC"/>
</dbReference>
<gene>
    <name evidence="5" type="primary">pcpB_1</name>
    <name evidence="5" type="ORF">NCTC10918_01926</name>
</gene>
<dbReference type="InterPro" id="IPR050641">
    <property type="entry name" value="RIFMO-like"/>
</dbReference>
<dbReference type="PANTHER" id="PTHR43004:SF19">
    <property type="entry name" value="BINDING MONOOXYGENASE, PUTATIVE (JCVI)-RELATED"/>
    <property type="match status" value="1"/>
</dbReference>
<evidence type="ECO:0000313" key="5">
    <source>
        <dbReference type="EMBL" id="VEJ30642.1"/>
    </source>
</evidence>
<evidence type="ECO:0000256" key="3">
    <source>
        <dbReference type="ARBA" id="ARBA00022827"/>
    </source>
</evidence>
<comment type="cofactor">
    <cofactor evidence="1">
        <name>FAD</name>
        <dbReference type="ChEBI" id="CHEBI:57692"/>
    </cofactor>
</comment>
<evidence type="ECO:0000256" key="1">
    <source>
        <dbReference type="ARBA" id="ARBA00001974"/>
    </source>
</evidence>
<accession>A0A3S4ZNL9</accession>
<name>A0A3S4ZNL9_9MICC</name>
<dbReference type="Gene3D" id="3.50.50.60">
    <property type="entry name" value="FAD/NAD(P)-binding domain"/>
    <property type="match status" value="2"/>
</dbReference>
<dbReference type="PANTHER" id="PTHR43004">
    <property type="entry name" value="TRK SYSTEM POTASSIUM UPTAKE PROTEIN"/>
    <property type="match status" value="1"/>
</dbReference>
<dbReference type="Pfam" id="PF01494">
    <property type="entry name" value="FAD_binding_3"/>
    <property type="match status" value="1"/>
</dbReference>
<keyword evidence="2" id="KW-0285">Flavoprotein</keyword>
<dbReference type="GO" id="GO:0071949">
    <property type="term" value="F:FAD binding"/>
    <property type="evidence" value="ECO:0007669"/>
    <property type="project" value="InterPro"/>
</dbReference>
<reference evidence="5 6" key="1">
    <citation type="submission" date="2018-12" db="EMBL/GenBank/DDBJ databases">
        <authorList>
            <consortium name="Pathogen Informatics"/>
        </authorList>
    </citation>
    <scope>NUCLEOTIDE SEQUENCE [LARGE SCALE GENOMIC DNA]</scope>
    <source>
        <strain evidence="5 6">NCTC10918</strain>
    </source>
</reference>
<keyword evidence="5" id="KW-0560">Oxidoreductase</keyword>
<dbReference type="EC" id="1.14.13.50" evidence="5"/>
<dbReference type="InterPro" id="IPR036188">
    <property type="entry name" value="FAD/NAD-bd_sf"/>
</dbReference>
<dbReference type="AlphaFoldDB" id="A0A3S4ZNL9"/>
<organism evidence="5 6">
    <name type="scientific">Rothia dentocariosa</name>
    <dbReference type="NCBI Taxonomy" id="2047"/>
    <lineage>
        <taxon>Bacteria</taxon>
        <taxon>Bacillati</taxon>
        <taxon>Actinomycetota</taxon>
        <taxon>Actinomycetes</taxon>
        <taxon>Micrococcales</taxon>
        <taxon>Micrococcaceae</taxon>
        <taxon>Rothia</taxon>
    </lineage>
</organism>
<dbReference type="InterPro" id="IPR002938">
    <property type="entry name" value="FAD-bd"/>
</dbReference>